<accession>A0A397J4B9</accession>
<reference evidence="1 2" key="1">
    <citation type="submission" date="2018-08" db="EMBL/GenBank/DDBJ databases">
        <title>Genome and evolution of the arbuscular mycorrhizal fungus Diversispora epigaea (formerly Glomus versiforme) and its bacterial endosymbionts.</title>
        <authorList>
            <person name="Sun X."/>
            <person name="Fei Z."/>
            <person name="Harrison M."/>
        </authorList>
    </citation>
    <scope>NUCLEOTIDE SEQUENCE [LARGE SCALE GENOMIC DNA]</scope>
    <source>
        <strain evidence="1 2">IT104</strain>
    </source>
</reference>
<protein>
    <submittedName>
        <fullName evidence="1">Uncharacterized protein</fullName>
    </submittedName>
</protein>
<keyword evidence="2" id="KW-1185">Reference proteome</keyword>
<dbReference type="OrthoDB" id="2447291at2759"/>
<dbReference type="AlphaFoldDB" id="A0A397J4B9"/>
<name>A0A397J4B9_9GLOM</name>
<evidence type="ECO:0000313" key="1">
    <source>
        <dbReference type="EMBL" id="RHZ83159.1"/>
    </source>
</evidence>
<gene>
    <name evidence="1" type="ORF">Glove_99g368</name>
</gene>
<proteinExistence type="predicted"/>
<evidence type="ECO:0000313" key="2">
    <source>
        <dbReference type="Proteomes" id="UP000266861"/>
    </source>
</evidence>
<dbReference type="Proteomes" id="UP000266861">
    <property type="component" value="Unassembled WGS sequence"/>
</dbReference>
<comment type="caution">
    <text evidence="1">The sequence shown here is derived from an EMBL/GenBank/DDBJ whole genome shotgun (WGS) entry which is preliminary data.</text>
</comment>
<organism evidence="1 2">
    <name type="scientific">Diversispora epigaea</name>
    <dbReference type="NCBI Taxonomy" id="1348612"/>
    <lineage>
        <taxon>Eukaryota</taxon>
        <taxon>Fungi</taxon>
        <taxon>Fungi incertae sedis</taxon>
        <taxon>Mucoromycota</taxon>
        <taxon>Glomeromycotina</taxon>
        <taxon>Glomeromycetes</taxon>
        <taxon>Diversisporales</taxon>
        <taxon>Diversisporaceae</taxon>
        <taxon>Diversispora</taxon>
    </lineage>
</organism>
<sequence length="161" mass="19315">MGLMRLTYNTIIDYLQSRQFLIVHVDKNKNKYKMINFPKIQFLRTVIYLKLKVNENIPNNIIVDEAIKNFNSKDNNTRLKFKTKKDLKDLKALHFETKRKTTVGHQKRSIMIASSHTLEKLEKLTNGSFHRQQGTSLRTRFLRERRRRKVLRECLLYHVIV</sequence>
<dbReference type="EMBL" id="PQFF01000092">
    <property type="protein sequence ID" value="RHZ83159.1"/>
    <property type="molecule type" value="Genomic_DNA"/>
</dbReference>